<evidence type="ECO:0000313" key="2">
    <source>
        <dbReference type="Proteomes" id="UP000298327"/>
    </source>
</evidence>
<organism evidence="1 2">
    <name type="scientific">Dentipellis fragilis</name>
    <dbReference type="NCBI Taxonomy" id="205917"/>
    <lineage>
        <taxon>Eukaryota</taxon>
        <taxon>Fungi</taxon>
        <taxon>Dikarya</taxon>
        <taxon>Basidiomycota</taxon>
        <taxon>Agaricomycotina</taxon>
        <taxon>Agaricomycetes</taxon>
        <taxon>Russulales</taxon>
        <taxon>Hericiaceae</taxon>
        <taxon>Dentipellis</taxon>
    </lineage>
</organism>
<gene>
    <name evidence="1" type="ORF">EVG20_g5671</name>
</gene>
<keyword evidence="2" id="KW-1185">Reference proteome</keyword>
<reference evidence="1 2" key="1">
    <citation type="submission" date="2019-02" db="EMBL/GenBank/DDBJ databases">
        <title>Genome sequencing of the rare red list fungi Dentipellis fragilis.</title>
        <authorList>
            <person name="Buettner E."/>
            <person name="Kellner H."/>
        </authorList>
    </citation>
    <scope>NUCLEOTIDE SEQUENCE [LARGE SCALE GENOMIC DNA]</scope>
    <source>
        <strain evidence="1 2">DSM 105465</strain>
    </source>
</reference>
<dbReference type="AlphaFoldDB" id="A0A4Y9YSQ2"/>
<name>A0A4Y9YSQ2_9AGAM</name>
<evidence type="ECO:0000313" key="1">
    <source>
        <dbReference type="EMBL" id="TFY65212.1"/>
    </source>
</evidence>
<sequence length="248" mass="27873">MNCELQPPADAVLTDLEHMLQEALRAQVASQSVLSFAPSNQWDGSLPHPHPHPSFYNNGLDFQADTIPQSGRPICPRIKLSYKYEKMSVQVPQGYTKVAKNEPKISVGGISLTDPDIWGRVAHAGDMPFTHIRQVQVINLYIAWPGYPSRFVTIPLRHHPRRAGELTRGVFIFEAVAHIRMILDDFADLPQRPTGNGRNYPKLAKGNAEGLQKEDIFLRSLIPVQSGQHGVIWVPEFVVRDVVFELEQ</sequence>
<dbReference type="EMBL" id="SEOQ01000344">
    <property type="protein sequence ID" value="TFY65212.1"/>
    <property type="molecule type" value="Genomic_DNA"/>
</dbReference>
<comment type="caution">
    <text evidence="1">The sequence shown here is derived from an EMBL/GenBank/DDBJ whole genome shotgun (WGS) entry which is preliminary data.</text>
</comment>
<proteinExistence type="predicted"/>
<dbReference type="Proteomes" id="UP000298327">
    <property type="component" value="Unassembled WGS sequence"/>
</dbReference>
<protein>
    <submittedName>
        <fullName evidence="1">Uncharacterized protein</fullName>
    </submittedName>
</protein>
<accession>A0A4Y9YSQ2</accession>